<dbReference type="Pfam" id="PF13505">
    <property type="entry name" value="OMP_b-brl"/>
    <property type="match status" value="1"/>
</dbReference>
<dbReference type="Proteomes" id="UP000029385">
    <property type="component" value="Unassembled WGS sequence"/>
</dbReference>
<sequence>MKRSIFALALAAALPLSAQAGELKYNFVELDYGRATIDNTDVDFDGLGIKGSVQVAEPVYLFGSYHKGSDSLLGVDFDLDQFQAGVGYRHAISDKADFIGELSYIDSSLDVDNFGSVDANGYRISGGVRGLLADNFEGYIKANYNDGGDFDGDFSGTVGGQFKFNEVWGLTAEAEVGSDAKLYTIGVRASF</sequence>
<dbReference type="STRING" id="1121015.GCA_000420545_01885"/>
<evidence type="ECO:0000256" key="2">
    <source>
        <dbReference type="SAM" id="SignalP"/>
    </source>
</evidence>
<organism evidence="4 5">
    <name type="scientific">Arenimonas oryziterrae DSM 21050 = YC6267</name>
    <dbReference type="NCBI Taxonomy" id="1121015"/>
    <lineage>
        <taxon>Bacteria</taxon>
        <taxon>Pseudomonadati</taxon>
        <taxon>Pseudomonadota</taxon>
        <taxon>Gammaproteobacteria</taxon>
        <taxon>Lysobacterales</taxon>
        <taxon>Lysobacteraceae</taxon>
        <taxon>Arenimonas</taxon>
    </lineage>
</organism>
<dbReference type="AlphaFoldDB" id="A0A091BIL9"/>
<dbReference type="eggNOG" id="ENOG5033EEM">
    <property type="taxonomic scope" value="Bacteria"/>
</dbReference>
<proteinExistence type="predicted"/>
<dbReference type="SUPFAM" id="SSF56935">
    <property type="entry name" value="Porins"/>
    <property type="match status" value="1"/>
</dbReference>
<evidence type="ECO:0000259" key="3">
    <source>
        <dbReference type="Pfam" id="PF13505"/>
    </source>
</evidence>
<accession>A0A091BIL9</accession>
<dbReference type="EMBL" id="AVCI01000003">
    <property type="protein sequence ID" value="KFN44190.1"/>
    <property type="molecule type" value="Genomic_DNA"/>
</dbReference>
<reference evidence="4 5" key="1">
    <citation type="submission" date="2013-09" db="EMBL/GenBank/DDBJ databases">
        <title>Genome sequencing of Arenimonas oryziterrae.</title>
        <authorList>
            <person name="Chen F."/>
            <person name="Wang G."/>
        </authorList>
    </citation>
    <scope>NUCLEOTIDE SEQUENCE [LARGE SCALE GENOMIC DNA]</scope>
    <source>
        <strain evidence="4 5">YC6267</strain>
    </source>
</reference>
<name>A0A091BIL9_9GAMM</name>
<comment type="caution">
    <text evidence="4">The sequence shown here is derived from an EMBL/GenBank/DDBJ whole genome shotgun (WGS) entry which is preliminary data.</text>
</comment>
<dbReference type="InterPro" id="IPR027385">
    <property type="entry name" value="Beta-barrel_OMP"/>
</dbReference>
<evidence type="ECO:0000313" key="4">
    <source>
        <dbReference type="EMBL" id="KFN44190.1"/>
    </source>
</evidence>
<feature type="domain" description="Outer membrane protein beta-barrel" evidence="3">
    <location>
        <begin position="6"/>
        <end position="173"/>
    </location>
</feature>
<protein>
    <recommendedName>
        <fullName evidence="3">Outer membrane protein beta-barrel domain-containing protein</fullName>
    </recommendedName>
</protein>
<feature type="chain" id="PRO_5001869767" description="Outer membrane protein beta-barrel domain-containing protein" evidence="2">
    <location>
        <begin position="21"/>
        <end position="191"/>
    </location>
</feature>
<gene>
    <name evidence="4" type="ORF">N789_07170</name>
</gene>
<keyword evidence="5" id="KW-1185">Reference proteome</keyword>
<dbReference type="OrthoDB" id="6048657at2"/>
<evidence type="ECO:0000313" key="5">
    <source>
        <dbReference type="Proteomes" id="UP000029385"/>
    </source>
</evidence>
<evidence type="ECO:0000256" key="1">
    <source>
        <dbReference type="ARBA" id="ARBA00022729"/>
    </source>
</evidence>
<keyword evidence="1 2" id="KW-0732">Signal</keyword>
<dbReference type="PATRIC" id="fig|1121015.4.peg.925"/>
<dbReference type="RefSeq" id="WP_022969502.1">
    <property type="nucleotide sequence ID" value="NZ_ATVD01000003.1"/>
</dbReference>
<feature type="signal peptide" evidence="2">
    <location>
        <begin position="1"/>
        <end position="20"/>
    </location>
</feature>